<dbReference type="Pfam" id="PF02176">
    <property type="entry name" value="zf-TRAF"/>
    <property type="match status" value="1"/>
</dbReference>
<feature type="coiled-coil region" evidence="5">
    <location>
        <begin position="214"/>
        <end position="241"/>
    </location>
</feature>
<feature type="zinc finger region" description="TRAF-type" evidence="4">
    <location>
        <begin position="144"/>
        <end position="190"/>
    </location>
</feature>
<name>A0A0S4J995_BODSA</name>
<dbReference type="VEuPathDB" id="TriTrypDB:BSAL_00020"/>
<dbReference type="EMBL" id="CYKH01001399">
    <property type="protein sequence ID" value="CUG86808.1"/>
    <property type="molecule type" value="Genomic_DNA"/>
</dbReference>
<keyword evidence="3 4" id="KW-0862">Zinc</keyword>
<evidence type="ECO:0000313" key="7">
    <source>
        <dbReference type="EMBL" id="CUG86808.1"/>
    </source>
</evidence>
<evidence type="ECO:0000256" key="3">
    <source>
        <dbReference type="ARBA" id="ARBA00022833"/>
    </source>
</evidence>
<feature type="domain" description="TRAF-type" evidence="6">
    <location>
        <begin position="144"/>
        <end position="190"/>
    </location>
</feature>
<dbReference type="PROSITE" id="PS50145">
    <property type="entry name" value="ZF_TRAF"/>
    <property type="match status" value="2"/>
</dbReference>
<evidence type="ECO:0000256" key="4">
    <source>
        <dbReference type="PROSITE-ProRule" id="PRU00207"/>
    </source>
</evidence>
<dbReference type="InterPro" id="IPR012334">
    <property type="entry name" value="Pectin_lyas_fold"/>
</dbReference>
<dbReference type="InterPro" id="IPR011050">
    <property type="entry name" value="Pectin_lyase_fold/virulence"/>
</dbReference>
<keyword evidence="2 4" id="KW-0863">Zinc-finger</keyword>
<dbReference type="GO" id="GO:0008270">
    <property type="term" value="F:zinc ion binding"/>
    <property type="evidence" value="ECO:0007669"/>
    <property type="project" value="UniProtKB-KW"/>
</dbReference>
<dbReference type="Pfam" id="PF13229">
    <property type="entry name" value="Beta_helix"/>
    <property type="match status" value="1"/>
</dbReference>
<dbReference type="InterPro" id="IPR001293">
    <property type="entry name" value="Znf_TRAF"/>
</dbReference>
<accession>A0A0S4J995</accession>
<dbReference type="InterPro" id="IPR039448">
    <property type="entry name" value="Beta_helix"/>
</dbReference>
<dbReference type="PANTHER" id="PTHR10131:SF94">
    <property type="entry name" value="TNF RECEPTOR-ASSOCIATED FACTOR 4"/>
    <property type="match status" value="1"/>
</dbReference>
<organism evidence="7 8">
    <name type="scientific">Bodo saltans</name>
    <name type="common">Flagellated protozoan</name>
    <dbReference type="NCBI Taxonomy" id="75058"/>
    <lineage>
        <taxon>Eukaryota</taxon>
        <taxon>Discoba</taxon>
        <taxon>Euglenozoa</taxon>
        <taxon>Kinetoplastea</taxon>
        <taxon>Metakinetoplastina</taxon>
        <taxon>Eubodonida</taxon>
        <taxon>Bodonidae</taxon>
        <taxon>Bodo</taxon>
    </lineage>
</organism>
<dbReference type="InterPro" id="IPR013083">
    <property type="entry name" value="Znf_RING/FYVE/PHD"/>
</dbReference>
<keyword evidence="7" id="KW-0675">Receptor</keyword>
<sequence length="579" mass="62153">MPCFGRGDFLSPVESELLCNVCGGVMDDPMQLPCGHDCGLNCITSQRCGVPDCNAGASDAQPIRVAAKLIAKLSIRCGRHCGWEGCCGDVKAHKCPLEVVLCNFKCGASFPRGEVASHSLVCPLRVEACSYCFQQIRAQDAPLHESKCLLVPITCTNCAATVRRKDLEVHAASTCPAVIVACPFAEFGCTNWSARSELENHVSQSLAHHCELLVKHVQHEKDSSREQLLQHERKINELENILRGTFSVAGVPISDAVQKLEAQLSTQESRTASILEGRLLTVDPSGHCGNFRTIAEALTKYRPGDSVVLRPGVFSETVEINEIHSGVTIRGSGSDVTFINGRLVLRTDALIQDLSVINRLDRDSPAVRILSAEPHFSRVHITSVNLSCAAVDGGAPVFDECMMSGSKQHCVSWKSKGRGLLKKCTLSDCVGSVINVEQGELSLETCDLFGSDSNGLTVLAAARCVVTDSAVHDNRCSNIDCRAGGCVAIFRSSIFRSTKCGLFASGECTLEATKVFENQLPNVFVVSGALVSMSDCKVLCGLQHGIVVKRDGILRLSSSIVSGNCLENIIAEEGSNVFL</sequence>
<dbReference type="Proteomes" id="UP000051952">
    <property type="component" value="Unassembled WGS sequence"/>
</dbReference>
<dbReference type="PANTHER" id="PTHR10131">
    <property type="entry name" value="TNF RECEPTOR ASSOCIATED FACTOR"/>
    <property type="match status" value="1"/>
</dbReference>
<dbReference type="OrthoDB" id="5947827at2759"/>
<keyword evidence="5" id="KW-0175">Coiled coil</keyword>
<feature type="zinc finger region" description="TRAF-type" evidence="4">
    <location>
        <begin position="95"/>
        <end position="132"/>
    </location>
</feature>
<dbReference type="SUPFAM" id="SSF49599">
    <property type="entry name" value="TRAF domain-like"/>
    <property type="match status" value="1"/>
</dbReference>
<feature type="domain" description="TRAF-type" evidence="6">
    <location>
        <begin position="95"/>
        <end position="132"/>
    </location>
</feature>
<dbReference type="SUPFAM" id="SSF57850">
    <property type="entry name" value="RING/U-box"/>
    <property type="match status" value="1"/>
</dbReference>
<dbReference type="Gene3D" id="3.30.40.10">
    <property type="entry name" value="Zinc/RING finger domain, C3HC4 (zinc finger)"/>
    <property type="match status" value="3"/>
</dbReference>
<dbReference type="Gene3D" id="2.160.20.10">
    <property type="entry name" value="Single-stranded right-handed beta-helix, Pectin lyase-like"/>
    <property type="match status" value="1"/>
</dbReference>
<evidence type="ECO:0000256" key="2">
    <source>
        <dbReference type="ARBA" id="ARBA00022771"/>
    </source>
</evidence>
<keyword evidence="8" id="KW-1185">Reference proteome</keyword>
<dbReference type="AlphaFoldDB" id="A0A0S4J995"/>
<dbReference type="GO" id="GO:0043122">
    <property type="term" value="P:regulation of canonical NF-kappaB signal transduction"/>
    <property type="evidence" value="ECO:0007669"/>
    <property type="project" value="TreeGrafter"/>
</dbReference>
<dbReference type="SUPFAM" id="SSF51126">
    <property type="entry name" value="Pectin lyase-like"/>
    <property type="match status" value="1"/>
</dbReference>
<evidence type="ECO:0000313" key="8">
    <source>
        <dbReference type="Proteomes" id="UP000051952"/>
    </source>
</evidence>
<evidence type="ECO:0000256" key="5">
    <source>
        <dbReference type="SAM" id="Coils"/>
    </source>
</evidence>
<reference evidence="8" key="1">
    <citation type="submission" date="2015-09" db="EMBL/GenBank/DDBJ databases">
        <authorList>
            <consortium name="Pathogen Informatics"/>
        </authorList>
    </citation>
    <scope>NUCLEOTIDE SEQUENCE [LARGE SCALE GENOMIC DNA]</scope>
    <source>
        <strain evidence="8">Lake Konstanz</strain>
    </source>
</reference>
<proteinExistence type="predicted"/>
<protein>
    <submittedName>
        <fullName evidence="7">Receptor protein, putative</fullName>
    </submittedName>
</protein>
<evidence type="ECO:0000256" key="1">
    <source>
        <dbReference type="ARBA" id="ARBA00022723"/>
    </source>
</evidence>
<keyword evidence="1 4" id="KW-0479">Metal-binding</keyword>
<gene>
    <name evidence="7" type="ORF">BSAL_00020</name>
</gene>
<evidence type="ECO:0000259" key="6">
    <source>
        <dbReference type="PROSITE" id="PS50145"/>
    </source>
</evidence>